<gene>
    <name evidence="1" type="ORF">BSAL_01010</name>
</gene>
<proteinExistence type="predicted"/>
<evidence type="ECO:0000313" key="1">
    <source>
        <dbReference type="EMBL" id="CUG87046.1"/>
    </source>
</evidence>
<dbReference type="AlphaFoldDB" id="A0A0S4J992"/>
<name>A0A0S4J992_BODSA</name>
<reference evidence="2" key="1">
    <citation type="submission" date="2015-09" db="EMBL/GenBank/DDBJ databases">
        <authorList>
            <consortium name="Pathogen Informatics"/>
        </authorList>
    </citation>
    <scope>NUCLEOTIDE SEQUENCE [LARGE SCALE GENOMIC DNA]</scope>
    <source>
        <strain evidence="2">Lake Konstanz</strain>
    </source>
</reference>
<accession>A0A0S4J992</accession>
<evidence type="ECO:0000313" key="2">
    <source>
        <dbReference type="Proteomes" id="UP000051952"/>
    </source>
</evidence>
<dbReference type="VEuPathDB" id="TriTrypDB:BSAL_01010"/>
<sequence>MSLAQQENKKNAAKRRAKVQFKVVQQSYEDKDYEDAPKPVLVPAGLADQRYKKRRKDHPAFVFAEDMPEDYTNKRNMHMADDTRPGDVNLFEDEVEEEFDETFIHDMMYGEVDDDDDMFDDEEDMEDEEYPEHDPAEMNRAIDKQYAKMMREFEVDEEINLRLHLLGACVPGNL</sequence>
<dbReference type="Proteomes" id="UP000051952">
    <property type="component" value="Unassembled WGS sequence"/>
</dbReference>
<protein>
    <submittedName>
        <fullName evidence="1">Uncharacterized protein</fullName>
    </submittedName>
</protein>
<organism evidence="1 2">
    <name type="scientific">Bodo saltans</name>
    <name type="common">Flagellated protozoan</name>
    <dbReference type="NCBI Taxonomy" id="75058"/>
    <lineage>
        <taxon>Eukaryota</taxon>
        <taxon>Discoba</taxon>
        <taxon>Euglenozoa</taxon>
        <taxon>Kinetoplastea</taxon>
        <taxon>Metakinetoplastina</taxon>
        <taxon>Eubodonida</taxon>
        <taxon>Bodonidae</taxon>
        <taxon>Bodo</taxon>
    </lineage>
</organism>
<dbReference type="EMBL" id="CYKH01001429">
    <property type="protein sequence ID" value="CUG87046.1"/>
    <property type="molecule type" value="Genomic_DNA"/>
</dbReference>
<keyword evidence="2" id="KW-1185">Reference proteome</keyword>